<dbReference type="EC" id="2.7.13.3" evidence="2"/>
<feature type="domain" description="Histidine kinase/HSP90-like ATPase" evidence="8">
    <location>
        <begin position="502"/>
        <end position="584"/>
    </location>
</feature>
<comment type="caution">
    <text evidence="9">The sequence shown here is derived from an EMBL/GenBank/DDBJ whole genome shotgun (WGS) entry which is preliminary data.</text>
</comment>
<dbReference type="EMBL" id="JBHTJL010000009">
    <property type="protein sequence ID" value="MFD1062163.1"/>
    <property type="molecule type" value="Genomic_DNA"/>
</dbReference>
<sequence>MKTFLFYIVFIGLSTSIGGAQTIVDYSTLLDSASYYIRNNKSEKGKQILDFLKKETENNKKDSLNMIVLERFAFYHFLEGNYDESVKYAYDASTIAKSLGYRKMYFDLQNNIGAIFSKLDEYEKAKKTYKEILKESSIKEDTVGYISTLSNLGSSYSTLKQIDSSNVALAKALQLSRISKLVELEAAILKFMAKNNLDLKNYKGTIEIINILEDSLWNNLRENQKDDAIYYKAKANFELGNFSRALNEIEKALALSSVQKQDPAILDALNLKSQIFEKQNNYKLALDVQRQVTKLKDSFDLERRKEKILELERKYETEKKEKANAELKAEAFNKDLTISKKNNLILLLFIITASIIVLMVLWQLYRFKNKNYKLKVLIEQTVKLQKELDIIRDNIAKDFHDDLGNKLARITTLSDYVLKKNKEKNKTDMLDAFQIIKRDANDLYNGTRDFMFSLKSDSDAAESTFFYLADFTQEYVSSFDIELELNHNLEEEKLLPKYWNRQIILIFKEAITNAVKHSHAKKIELSFYCRENVLLVKCVDNGRGFDITKVNKINGISHMKQRARKIGCSISVESETKKGTTVVLEGEILNYNYLRNSL</sequence>
<dbReference type="CDD" id="cd16917">
    <property type="entry name" value="HATPase_UhpB-NarQ-NarX-like"/>
    <property type="match status" value="1"/>
</dbReference>
<proteinExistence type="predicted"/>
<dbReference type="PANTHER" id="PTHR24421:SF10">
    <property type="entry name" value="NITRATE_NITRITE SENSOR PROTEIN NARQ"/>
    <property type="match status" value="1"/>
</dbReference>
<evidence type="ECO:0000256" key="2">
    <source>
        <dbReference type="ARBA" id="ARBA00012438"/>
    </source>
</evidence>
<dbReference type="Gene3D" id="1.25.40.10">
    <property type="entry name" value="Tetratricopeptide repeat domain"/>
    <property type="match status" value="2"/>
</dbReference>
<evidence type="ECO:0000259" key="8">
    <source>
        <dbReference type="Pfam" id="PF02518"/>
    </source>
</evidence>
<name>A0ABW3N376_9FLAO</name>
<keyword evidence="7" id="KW-1133">Transmembrane helix</keyword>
<organism evidence="9 10">
    <name type="scientific">Winogradskyella litorisediminis</name>
    <dbReference type="NCBI Taxonomy" id="1156618"/>
    <lineage>
        <taxon>Bacteria</taxon>
        <taxon>Pseudomonadati</taxon>
        <taxon>Bacteroidota</taxon>
        <taxon>Flavobacteriia</taxon>
        <taxon>Flavobacteriales</taxon>
        <taxon>Flavobacteriaceae</taxon>
        <taxon>Winogradskyella</taxon>
    </lineage>
</organism>
<dbReference type="InterPro" id="IPR011990">
    <property type="entry name" value="TPR-like_helical_dom_sf"/>
</dbReference>
<evidence type="ECO:0000256" key="3">
    <source>
        <dbReference type="ARBA" id="ARBA00022679"/>
    </source>
</evidence>
<dbReference type="InterPro" id="IPR050482">
    <property type="entry name" value="Sensor_HK_TwoCompSys"/>
</dbReference>
<dbReference type="GO" id="GO:0005524">
    <property type="term" value="F:ATP binding"/>
    <property type="evidence" value="ECO:0007669"/>
    <property type="project" value="UniProtKB-KW"/>
</dbReference>
<evidence type="ECO:0000256" key="7">
    <source>
        <dbReference type="SAM" id="Phobius"/>
    </source>
</evidence>
<keyword evidence="9" id="KW-0067">ATP-binding</keyword>
<comment type="catalytic activity">
    <reaction evidence="1">
        <text>ATP + protein L-histidine = ADP + protein N-phospho-L-histidine.</text>
        <dbReference type="EC" id="2.7.13.3"/>
    </reaction>
</comment>
<dbReference type="InterPro" id="IPR019734">
    <property type="entry name" value="TPR_rpt"/>
</dbReference>
<dbReference type="SUPFAM" id="SSF48452">
    <property type="entry name" value="TPR-like"/>
    <property type="match status" value="2"/>
</dbReference>
<evidence type="ECO:0000256" key="5">
    <source>
        <dbReference type="ARBA" id="ARBA00023012"/>
    </source>
</evidence>
<keyword evidence="3" id="KW-0808">Transferase</keyword>
<dbReference type="Gene3D" id="3.30.565.10">
    <property type="entry name" value="Histidine kinase-like ATPase, C-terminal domain"/>
    <property type="match status" value="1"/>
</dbReference>
<keyword evidence="5" id="KW-0902">Two-component regulatory system</keyword>
<gene>
    <name evidence="9" type="ORF">ACFQ1Q_02805</name>
</gene>
<dbReference type="SMART" id="SM00028">
    <property type="entry name" value="TPR"/>
    <property type="match status" value="5"/>
</dbReference>
<dbReference type="RefSeq" id="WP_386127767.1">
    <property type="nucleotide sequence ID" value="NZ_JBHTJL010000009.1"/>
</dbReference>
<evidence type="ECO:0000256" key="1">
    <source>
        <dbReference type="ARBA" id="ARBA00000085"/>
    </source>
</evidence>
<evidence type="ECO:0000256" key="4">
    <source>
        <dbReference type="ARBA" id="ARBA00022777"/>
    </source>
</evidence>
<dbReference type="SUPFAM" id="SSF55874">
    <property type="entry name" value="ATPase domain of HSP90 chaperone/DNA topoisomerase II/histidine kinase"/>
    <property type="match status" value="1"/>
</dbReference>
<dbReference type="InterPro" id="IPR036890">
    <property type="entry name" value="HATPase_C_sf"/>
</dbReference>
<evidence type="ECO:0000313" key="10">
    <source>
        <dbReference type="Proteomes" id="UP001597013"/>
    </source>
</evidence>
<keyword evidence="4" id="KW-0418">Kinase</keyword>
<dbReference type="Pfam" id="PF13181">
    <property type="entry name" value="TPR_8"/>
    <property type="match status" value="1"/>
</dbReference>
<accession>A0ABW3N376</accession>
<keyword evidence="7" id="KW-0812">Transmembrane</keyword>
<dbReference type="InterPro" id="IPR003594">
    <property type="entry name" value="HATPase_dom"/>
</dbReference>
<keyword evidence="6" id="KW-0175">Coiled coil</keyword>
<dbReference type="Pfam" id="PF02518">
    <property type="entry name" value="HATPase_c"/>
    <property type="match status" value="1"/>
</dbReference>
<evidence type="ECO:0000313" key="9">
    <source>
        <dbReference type="EMBL" id="MFD1062163.1"/>
    </source>
</evidence>
<reference evidence="10" key="1">
    <citation type="journal article" date="2019" name="Int. J. Syst. Evol. Microbiol.">
        <title>The Global Catalogue of Microorganisms (GCM) 10K type strain sequencing project: providing services to taxonomists for standard genome sequencing and annotation.</title>
        <authorList>
            <consortium name="The Broad Institute Genomics Platform"/>
            <consortium name="The Broad Institute Genome Sequencing Center for Infectious Disease"/>
            <person name="Wu L."/>
            <person name="Ma J."/>
        </authorList>
    </citation>
    <scope>NUCLEOTIDE SEQUENCE [LARGE SCALE GENOMIC DNA]</scope>
    <source>
        <strain evidence="10">CCUG 62215</strain>
    </source>
</reference>
<keyword evidence="10" id="KW-1185">Reference proteome</keyword>
<evidence type="ECO:0000256" key="6">
    <source>
        <dbReference type="SAM" id="Coils"/>
    </source>
</evidence>
<keyword evidence="7" id="KW-0472">Membrane</keyword>
<dbReference type="PANTHER" id="PTHR24421">
    <property type="entry name" value="NITRATE/NITRITE SENSOR PROTEIN NARX-RELATED"/>
    <property type="match status" value="1"/>
</dbReference>
<protein>
    <recommendedName>
        <fullName evidence="2">histidine kinase</fullName>
        <ecNumber evidence="2">2.7.13.3</ecNumber>
    </recommendedName>
</protein>
<keyword evidence="9" id="KW-0547">Nucleotide-binding</keyword>
<dbReference type="Proteomes" id="UP001597013">
    <property type="component" value="Unassembled WGS sequence"/>
</dbReference>
<feature type="coiled-coil region" evidence="6">
    <location>
        <begin position="301"/>
        <end position="335"/>
    </location>
</feature>
<feature type="transmembrane region" description="Helical" evidence="7">
    <location>
        <begin position="344"/>
        <end position="365"/>
    </location>
</feature>